<feature type="region of interest" description="Disordered" evidence="2">
    <location>
        <begin position="704"/>
        <end position="738"/>
    </location>
</feature>
<evidence type="ECO:0000259" key="3">
    <source>
        <dbReference type="PROSITE" id="PS50004"/>
    </source>
</evidence>
<feature type="compositionally biased region" description="Basic and acidic residues" evidence="2">
    <location>
        <begin position="1114"/>
        <end position="1125"/>
    </location>
</feature>
<sequence>MAEGKGGGEEVNPFAAFFGAFAPPPEEKATDGKDAEPSRRASQNHGQTVAPEDTEKPAGEQAAAPDFFAALFGVPGDGDKEKSTAEAKPKAKPKRKKEREKASGGSEKEKERPPNMLILPAAKSKRRIGVRREGRDGDSTFRSQISAAESFLSGATPVATDRGPSPRPPTSILGSDFFLLPSEKQQAPATPSPEAEAVRQADSQVNAEASNLGLSASGISLPESQPAPQKKKEKGKGKKKGKSEGKAASSDEALHSQRKSSPPSNEETQGSPFDLMSTLMDQLGAPPDGSRLSPKEEKTDSPKQTAEPTRKKDSPLDLDAILADVTRSPPSPPSAPPQNPQGDARPTSSPVDLEALISEAVNEETPKPSAGPPTFPGGLQEDVRDGDVSALFDKSAKGEGDGGVAFLSALFGGPQNEKDKSESKKETQKNRRTSIQGDSRRPSGSLARKGEWESKEEALQWKQRAEEAERKLREVTSSRKLMAEQAALSRYLKEREGTRREVLLERERALLEAERESVARDRQLRRKAQQRLEVLQRFACAADLEARLGPQSSGCCPPPLGGPLRLSVVCANGLAVAEETKVTDHFVAVHVPVSGSETVLWRTGRRTRSLRSPEWREEKTFNLCFARQPEDSSSILFEVWDAEPGGADFFLGEVELPLPRRSGRWALDLELWGNERKGRVENNGSLLVVVEFYLSLEGGQREFQPLLSDSDTGPQSQHRPQVSPPPSQLVQPGGGMRENGLTAVRLQHLSTGEIPQDSEMGGHYRNWMHPKRRRPFEPVPLLTDMREMGLKTEGANPSPSSLYLLPTELEDLLVQRGIVKRPPCDSNSKAVQTGPPAVDTQTQATLCPSQSTQTDDRESRGTGATSLPEDDRTTNGHPKHENFASLPVHNAQKRDSTHRVEMVTETRRASLSSDTKRTETGPSDHFSPFVEPPQIRSGDEEEQEQPTSAPLEGRDRFASAFRPFVRPSVAEAHLQESLAATGGEGPQTLEEGEDGDVNHIEMDQQPGFQDERGEDADPSGQGEGGEADDVQLATLPVDEDQNRGPGWSGESESNGPTFLVPSPEQSISMGPLEDENRRNSGDVRESMNEDNKEPMEGAERETQEDALVLSDQQGGKENEQEDHLQKYTGESSHETAQSDPLEHQHQTGEEDKVHEDEPQPSPSLPAPLDTPLGPNTPLSVSFLAADSIGQPPPPPTIPPKEEKTATMIETEGQHGATPLSTDRGGSPPAPPPPPPSHAPGTPKRGNSFAAF</sequence>
<evidence type="ECO:0000256" key="2">
    <source>
        <dbReference type="SAM" id="MobiDB-lite"/>
    </source>
</evidence>
<feature type="compositionally biased region" description="Polar residues" evidence="2">
    <location>
        <begin position="201"/>
        <end position="227"/>
    </location>
</feature>
<evidence type="ECO:0000313" key="4">
    <source>
        <dbReference type="EMBL" id="CEM32152.1"/>
    </source>
</evidence>
<dbReference type="EMBL" id="CDMZ01001412">
    <property type="protein sequence ID" value="CEM32152.1"/>
    <property type="molecule type" value="Genomic_DNA"/>
</dbReference>
<feature type="compositionally biased region" description="Basic and acidic residues" evidence="2">
    <location>
        <begin position="99"/>
        <end position="113"/>
    </location>
</feature>
<dbReference type="InterPro" id="IPR035892">
    <property type="entry name" value="C2_domain_sf"/>
</dbReference>
<dbReference type="InterPro" id="IPR000008">
    <property type="entry name" value="C2_dom"/>
</dbReference>
<dbReference type="SMART" id="SM00239">
    <property type="entry name" value="C2"/>
    <property type="match status" value="1"/>
</dbReference>
<feature type="compositionally biased region" description="Polar residues" evidence="2">
    <location>
        <begin position="1128"/>
        <end position="1138"/>
    </location>
</feature>
<feature type="compositionally biased region" description="Basic and acidic residues" evidence="2">
    <location>
        <begin position="130"/>
        <end position="139"/>
    </location>
</feature>
<dbReference type="AlphaFoldDB" id="A0A0G4GP86"/>
<feature type="coiled-coil region" evidence="1">
    <location>
        <begin position="458"/>
        <end position="485"/>
    </location>
</feature>
<accession>A0A0G4GP86</accession>
<reference evidence="4" key="1">
    <citation type="submission" date="2014-11" db="EMBL/GenBank/DDBJ databases">
        <authorList>
            <person name="Otto D Thomas"/>
            <person name="Naeem Raeece"/>
        </authorList>
    </citation>
    <scope>NUCLEOTIDE SEQUENCE</scope>
</reference>
<feature type="compositionally biased region" description="Basic and acidic residues" evidence="2">
    <location>
        <begin position="77"/>
        <end position="89"/>
    </location>
</feature>
<feature type="region of interest" description="Disordered" evidence="2">
    <location>
        <begin position="972"/>
        <end position="1251"/>
    </location>
</feature>
<feature type="compositionally biased region" description="Pro residues" evidence="2">
    <location>
        <begin position="329"/>
        <end position="339"/>
    </location>
</feature>
<feature type="domain" description="C2" evidence="3">
    <location>
        <begin position="540"/>
        <end position="673"/>
    </location>
</feature>
<feature type="compositionally biased region" description="Basic and acidic residues" evidence="2">
    <location>
        <begin position="892"/>
        <end position="919"/>
    </location>
</feature>
<feature type="compositionally biased region" description="Polar residues" evidence="2">
    <location>
        <begin position="839"/>
        <end position="853"/>
    </location>
</feature>
<evidence type="ECO:0000256" key="1">
    <source>
        <dbReference type="SAM" id="Coils"/>
    </source>
</evidence>
<feature type="compositionally biased region" description="Basic and acidic residues" evidence="2">
    <location>
        <begin position="25"/>
        <end position="39"/>
    </location>
</feature>
<feature type="region of interest" description="Disordered" evidence="2">
    <location>
        <begin position="822"/>
        <end position="959"/>
    </location>
</feature>
<feature type="compositionally biased region" description="Basic and acidic residues" evidence="2">
    <location>
        <begin position="416"/>
        <end position="429"/>
    </location>
</feature>
<dbReference type="SUPFAM" id="SSF49562">
    <property type="entry name" value="C2 domain (Calcium/lipid-binding domain, CaLB)"/>
    <property type="match status" value="1"/>
</dbReference>
<keyword evidence="1" id="KW-0175">Coiled coil</keyword>
<dbReference type="PROSITE" id="PS50004">
    <property type="entry name" value="C2"/>
    <property type="match status" value="1"/>
</dbReference>
<feature type="compositionally biased region" description="Basic and acidic residues" evidence="2">
    <location>
        <begin position="869"/>
        <end position="882"/>
    </location>
</feature>
<protein>
    <recommendedName>
        <fullName evidence="3">C2 domain-containing protein</fullName>
    </recommendedName>
</protein>
<organism evidence="4">
    <name type="scientific">Chromera velia CCMP2878</name>
    <dbReference type="NCBI Taxonomy" id="1169474"/>
    <lineage>
        <taxon>Eukaryota</taxon>
        <taxon>Sar</taxon>
        <taxon>Alveolata</taxon>
        <taxon>Colpodellida</taxon>
        <taxon>Chromeraceae</taxon>
        <taxon>Chromera</taxon>
    </lineage>
</organism>
<feature type="compositionally biased region" description="Basic and acidic residues" evidence="2">
    <location>
        <begin position="1140"/>
        <end position="1157"/>
    </location>
</feature>
<gene>
    <name evidence="4" type="ORF">Cvel_22788</name>
</gene>
<feature type="compositionally biased region" description="Basic and acidic residues" evidence="2">
    <location>
        <begin position="1074"/>
        <end position="1103"/>
    </location>
</feature>
<dbReference type="CDD" id="cd00030">
    <property type="entry name" value="C2"/>
    <property type="match status" value="1"/>
</dbReference>
<dbReference type="Gene3D" id="2.60.40.150">
    <property type="entry name" value="C2 domain"/>
    <property type="match status" value="1"/>
</dbReference>
<feature type="compositionally biased region" description="Pro residues" evidence="2">
    <location>
        <begin position="1227"/>
        <end position="1237"/>
    </location>
</feature>
<feature type="compositionally biased region" description="Basic residues" evidence="2">
    <location>
        <begin position="229"/>
        <end position="241"/>
    </location>
</feature>
<feature type="region of interest" description="Disordered" evidence="2">
    <location>
        <begin position="1"/>
        <end position="455"/>
    </location>
</feature>
<dbReference type="Pfam" id="PF00168">
    <property type="entry name" value="C2"/>
    <property type="match status" value="1"/>
</dbReference>
<feature type="compositionally biased region" description="Polar residues" evidence="2">
    <location>
        <begin position="259"/>
        <end position="271"/>
    </location>
</feature>
<feature type="region of interest" description="Disordered" evidence="2">
    <location>
        <begin position="751"/>
        <end position="771"/>
    </location>
</feature>
<feature type="compositionally biased region" description="Polar residues" evidence="2">
    <location>
        <begin position="707"/>
        <end position="719"/>
    </location>
</feature>
<proteinExistence type="predicted"/>
<name>A0A0G4GP86_9ALVE</name>